<evidence type="ECO:0000313" key="1">
    <source>
        <dbReference type="EMBL" id="KAK5172070.1"/>
    </source>
</evidence>
<reference evidence="1 2" key="1">
    <citation type="submission" date="2023-08" db="EMBL/GenBank/DDBJ databases">
        <title>Black Yeasts Isolated from many extreme environments.</title>
        <authorList>
            <person name="Coleine C."/>
            <person name="Stajich J.E."/>
            <person name="Selbmann L."/>
        </authorList>
    </citation>
    <scope>NUCLEOTIDE SEQUENCE [LARGE SCALE GENOMIC DNA]</scope>
    <source>
        <strain evidence="1 2">CCFEE 5935</strain>
    </source>
</reference>
<proteinExistence type="predicted"/>
<organism evidence="1 2">
    <name type="scientific">Saxophila tyrrhenica</name>
    <dbReference type="NCBI Taxonomy" id="1690608"/>
    <lineage>
        <taxon>Eukaryota</taxon>
        <taxon>Fungi</taxon>
        <taxon>Dikarya</taxon>
        <taxon>Ascomycota</taxon>
        <taxon>Pezizomycotina</taxon>
        <taxon>Dothideomycetes</taxon>
        <taxon>Dothideomycetidae</taxon>
        <taxon>Mycosphaerellales</taxon>
        <taxon>Extremaceae</taxon>
        <taxon>Saxophila</taxon>
    </lineage>
</organism>
<dbReference type="AlphaFoldDB" id="A0AAV9PEU7"/>
<accession>A0AAV9PEU7</accession>
<dbReference type="GeneID" id="89925053"/>
<dbReference type="Proteomes" id="UP001337655">
    <property type="component" value="Unassembled WGS sequence"/>
</dbReference>
<evidence type="ECO:0000313" key="2">
    <source>
        <dbReference type="Proteomes" id="UP001337655"/>
    </source>
</evidence>
<keyword evidence="2" id="KW-1185">Reference proteome</keyword>
<sequence length="295" mass="32891">MSATRKAPAVTVDQVMATVMPSGFDFLANIPAEISEQIASNLDAQDLMSFRLASNSAATMGYRTLRDSISEEIDFRDHEDLTADQFFNHLVLGLQEGLPDAAAKVKELSMVDTSSAAFALVTTPSITALRLPGLKMLELRNLAITAPSLMALLRHHRHTLRGLVLQDIYLVGSGGMGAAKSRQQWSMVARFIQKHMHLRTVRIDYMKWFDFEKNDWAGNNDYVKFERAKYHRRCYGQSGQFNMYWNLSNGGVFSMGAEATRDGIDAFIKEIAKPVKARRPLPGYQHSTLAVLAAT</sequence>
<comment type="caution">
    <text evidence="1">The sequence shown here is derived from an EMBL/GenBank/DDBJ whole genome shotgun (WGS) entry which is preliminary data.</text>
</comment>
<dbReference type="RefSeq" id="XP_064660914.1">
    <property type="nucleotide sequence ID" value="XM_064800963.1"/>
</dbReference>
<dbReference type="SUPFAM" id="SSF81383">
    <property type="entry name" value="F-box domain"/>
    <property type="match status" value="1"/>
</dbReference>
<dbReference type="InterPro" id="IPR036047">
    <property type="entry name" value="F-box-like_dom_sf"/>
</dbReference>
<gene>
    <name evidence="1" type="ORF">LTR77_003707</name>
</gene>
<evidence type="ECO:0008006" key="3">
    <source>
        <dbReference type="Google" id="ProtNLM"/>
    </source>
</evidence>
<dbReference type="EMBL" id="JAVRRT010000005">
    <property type="protein sequence ID" value="KAK5172070.1"/>
    <property type="molecule type" value="Genomic_DNA"/>
</dbReference>
<name>A0AAV9PEU7_9PEZI</name>
<protein>
    <recommendedName>
        <fullName evidence="3">F-box domain-containing protein</fullName>
    </recommendedName>
</protein>